<keyword evidence="3" id="KW-1185">Reference proteome</keyword>
<dbReference type="EMBL" id="ML145217">
    <property type="protein sequence ID" value="TBU53333.1"/>
    <property type="molecule type" value="Genomic_DNA"/>
</dbReference>
<accession>A0A4V2K6S8</accession>
<organism evidence="2 3">
    <name type="scientific">Dichomitus squalens</name>
    <dbReference type="NCBI Taxonomy" id="114155"/>
    <lineage>
        <taxon>Eukaryota</taxon>
        <taxon>Fungi</taxon>
        <taxon>Dikarya</taxon>
        <taxon>Basidiomycota</taxon>
        <taxon>Agaricomycotina</taxon>
        <taxon>Agaricomycetes</taxon>
        <taxon>Polyporales</taxon>
        <taxon>Polyporaceae</taxon>
        <taxon>Dichomitus</taxon>
    </lineage>
</organism>
<evidence type="ECO:0000313" key="1">
    <source>
        <dbReference type="EMBL" id="TBU26715.1"/>
    </source>
</evidence>
<dbReference type="EMBL" id="ML143442">
    <property type="protein sequence ID" value="TBU26715.1"/>
    <property type="molecule type" value="Genomic_DNA"/>
</dbReference>
<evidence type="ECO:0000313" key="2">
    <source>
        <dbReference type="EMBL" id="TBU53333.1"/>
    </source>
</evidence>
<sequence length="112" mass="12052">MGAAKLVGPARPIAPSISSQLSALFLLEHTPTMLGPPLAACHNHFISPPLTLGSSLLNALIIVSRWLCILMSSSGRLLRLTIQAAFPLSPSRLLFRSRLRAGILPRMAKDMN</sequence>
<gene>
    <name evidence="2" type="ORF">BD310DRAFT_161411</name>
    <name evidence="1" type="ORF">BD311DRAFT_423606</name>
</gene>
<evidence type="ECO:0000313" key="3">
    <source>
        <dbReference type="Proteomes" id="UP000292082"/>
    </source>
</evidence>
<protein>
    <submittedName>
        <fullName evidence="2">Uncharacterized protein</fullName>
    </submittedName>
</protein>
<dbReference type="Proteomes" id="UP000292082">
    <property type="component" value="Unassembled WGS sequence"/>
</dbReference>
<reference evidence="2 3" key="1">
    <citation type="submission" date="2019-01" db="EMBL/GenBank/DDBJ databases">
        <title>Draft genome sequences of three monokaryotic isolates of the white-rot basidiomycete fungus Dichomitus squalens.</title>
        <authorList>
            <consortium name="DOE Joint Genome Institute"/>
            <person name="Lopez S.C."/>
            <person name="Andreopoulos B."/>
            <person name="Pangilinan J."/>
            <person name="Lipzen A."/>
            <person name="Riley R."/>
            <person name="Ahrendt S."/>
            <person name="Ng V."/>
            <person name="Barry K."/>
            <person name="Daum C."/>
            <person name="Grigoriev I.V."/>
            <person name="Hilden K.S."/>
            <person name="Makela M.R."/>
            <person name="de Vries R.P."/>
        </authorList>
    </citation>
    <scope>NUCLEOTIDE SEQUENCE [LARGE SCALE GENOMIC DNA]</scope>
    <source>
        <strain evidence="2 3">CBS 464.89</strain>
        <strain evidence="1">OM18370.1</strain>
    </source>
</reference>
<name>A0A4V2K6S8_9APHY</name>
<proteinExistence type="predicted"/>
<dbReference type="Proteomes" id="UP000292957">
    <property type="component" value="Unassembled WGS sequence"/>
</dbReference>
<dbReference type="AlphaFoldDB" id="A0A4V2K6S8"/>